<proteinExistence type="predicted"/>
<gene>
    <name evidence="1" type="ORF">GSONMT00079707001</name>
</gene>
<dbReference type="PaxDb" id="8022-A0A060VWY4"/>
<accession>A0A060VWY4</accession>
<protein>
    <submittedName>
        <fullName evidence="1">Uncharacterized protein</fullName>
    </submittedName>
</protein>
<name>A0A060VWY4_ONCMY</name>
<evidence type="ECO:0000313" key="2">
    <source>
        <dbReference type="Proteomes" id="UP000193380"/>
    </source>
</evidence>
<dbReference type="EMBL" id="FR904324">
    <property type="protein sequence ID" value="CDQ59372.1"/>
    <property type="molecule type" value="Genomic_DNA"/>
</dbReference>
<reference evidence="1" key="1">
    <citation type="journal article" date="2014" name="Nat. Commun.">
        <title>The rainbow trout genome provides novel insights into evolution after whole-genome duplication in vertebrates.</title>
        <authorList>
            <person name="Berthelot C."/>
            <person name="Brunet F."/>
            <person name="Chalopin D."/>
            <person name="Juanchich A."/>
            <person name="Bernard M."/>
            <person name="Noel B."/>
            <person name="Bento P."/>
            <person name="Da Silva C."/>
            <person name="Labadie K."/>
            <person name="Alberti A."/>
            <person name="Aury J.M."/>
            <person name="Louis A."/>
            <person name="Dehais P."/>
            <person name="Bardou P."/>
            <person name="Montfort J."/>
            <person name="Klopp C."/>
            <person name="Cabau C."/>
            <person name="Gaspin C."/>
            <person name="Thorgaard G.H."/>
            <person name="Boussaha M."/>
            <person name="Quillet E."/>
            <person name="Guyomard R."/>
            <person name="Galiana D."/>
            <person name="Bobe J."/>
            <person name="Volff J.N."/>
            <person name="Genet C."/>
            <person name="Wincker P."/>
            <person name="Jaillon O."/>
            <person name="Roest Crollius H."/>
            <person name="Guiguen Y."/>
        </authorList>
    </citation>
    <scope>NUCLEOTIDE SEQUENCE [LARGE SCALE GENOMIC DNA]</scope>
</reference>
<evidence type="ECO:0000313" key="1">
    <source>
        <dbReference type="EMBL" id="CDQ59372.1"/>
    </source>
</evidence>
<reference evidence="1" key="2">
    <citation type="submission" date="2014-03" db="EMBL/GenBank/DDBJ databases">
        <authorList>
            <person name="Genoscope - CEA"/>
        </authorList>
    </citation>
    <scope>NUCLEOTIDE SEQUENCE</scope>
</reference>
<dbReference type="AlphaFoldDB" id="A0A060VWY4"/>
<organism evidence="1 2">
    <name type="scientific">Oncorhynchus mykiss</name>
    <name type="common">Rainbow trout</name>
    <name type="synonym">Salmo gairdneri</name>
    <dbReference type="NCBI Taxonomy" id="8022"/>
    <lineage>
        <taxon>Eukaryota</taxon>
        <taxon>Metazoa</taxon>
        <taxon>Chordata</taxon>
        <taxon>Craniata</taxon>
        <taxon>Vertebrata</taxon>
        <taxon>Euteleostomi</taxon>
        <taxon>Actinopterygii</taxon>
        <taxon>Neopterygii</taxon>
        <taxon>Teleostei</taxon>
        <taxon>Protacanthopterygii</taxon>
        <taxon>Salmoniformes</taxon>
        <taxon>Salmonidae</taxon>
        <taxon>Salmoninae</taxon>
        <taxon>Oncorhynchus</taxon>
    </lineage>
</organism>
<dbReference type="Proteomes" id="UP000193380">
    <property type="component" value="Unassembled WGS sequence"/>
</dbReference>
<sequence length="99" mass="11835">MCACIRYYGYLPTTTNRKYHISKRLLFPFLTHRKWGFGDSIRWQIDEKIQGADYFGHKDVAGQCMKVLREVFNEQEFLEKVKYFDVVEQTCGLRCHMSL</sequence>